<dbReference type="InterPro" id="IPR003594">
    <property type="entry name" value="HATPase_dom"/>
</dbReference>
<dbReference type="PANTHER" id="PTHR45339:SF1">
    <property type="entry name" value="HYBRID SIGNAL TRANSDUCTION HISTIDINE KINASE J"/>
    <property type="match status" value="1"/>
</dbReference>
<dbReference type="Proteomes" id="UP000661077">
    <property type="component" value="Unassembled WGS sequence"/>
</dbReference>
<feature type="modified residue" description="4-aspartylphosphate" evidence="5">
    <location>
        <position position="1154"/>
    </location>
</feature>
<protein>
    <recommendedName>
        <fullName evidence="2">histidine kinase</fullName>
        <ecNumber evidence="2">2.7.13.3</ecNumber>
    </recommendedName>
</protein>
<dbReference type="Gene3D" id="3.30.565.10">
    <property type="entry name" value="Histidine kinase-like ATPase, C-terminal domain"/>
    <property type="match status" value="1"/>
</dbReference>
<dbReference type="InterPro" id="IPR003661">
    <property type="entry name" value="HisK_dim/P_dom"/>
</dbReference>
<dbReference type="SUPFAM" id="SSF52172">
    <property type="entry name" value="CheY-like"/>
    <property type="match status" value="2"/>
</dbReference>
<evidence type="ECO:0000256" key="5">
    <source>
        <dbReference type="PROSITE-ProRule" id="PRU00169"/>
    </source>
</evidence>
<dbReference type="InterPro" id="IPR015943">
    <property type="entry name" value="WD40/YVTN_repeat-like_dom_sf"/>
</dbReference>
<evidence type="ECO:0000256" key="6">
    <source>
        <dbReference type="SAM" id="SignalP"/>
    </source>
</evidence>
<dbReference type="SMART" id="SM00387">
    <property type="entry name" value="HATPase_c"/>
    <property type="match status" value="1"/>
</dbReference>
<dbReference type="Gene3D" id="2.60.40.10">
    <property type="entry name" value="Immunoglobulins"/>
    <property type="match status" value="1"/>
</dbReference>
<organism evidence="9 10">
    <name type="scientific">Steroidobacter gossypii</name>
    <dbReference type="NCBI Taxonomy" id="2805490"/>
    <lineage>
        <taxon>Bacteria</taxon>
        <taxon>Pseudomonadati</taxon>
        <taxon>Pseudomonadota</taxon>
        <taxon>Gammaproteobacteria</taxon>
        <taxon>Steroidobacterales</taxon>
        <taxon>Steroidobacteraceae</taxon>
        <taxon>Steroidobacter</taxon>
    </lineage>
</organism>
<dbReference type="Pfam" id="PF07494">
    <property type="entry name" value="Reg_prop"/>
    <property type="match status" value="7"/>
</dbReference>
<evidence type="ECO:0000256" key="1">
    <source>
        <dbReference type="ARBA" id="ARBA00000085"/>
    </source>
</evidence>
<dbReference type="Pfam" id="PF02518">
    <property type="entry name" value="HATPase_c"/>
    <property type="match status" value="1"/>
</dbReference>
<feature type="domain" description="Histidine kinase" evidence="7">
    <location>
        <begin position="866"/>
        <end position="1087"/>
    </location>
</feature>
<reference evidence="9 10" key="1">
    <citation type="journal article" date="2021" name="Int. J. Syst. Evol. Microbiol.">
        <title>Steroidobacter gossypii sp. nov., isolated from soil of cotton cropping field.</title>
        <authorList>
            <person name="Huang R."/>
            <person name="Yang S."/>
            <person name="Zhen C."/>
            <person name="Liu W."/>
        </authorList>
    </citation>
    <scope>NUCLEOTIDE SEQUENCE [LARGE SCALE GENOMIC DNA]</scope>
    <source>
        <strain evidence="9 10">S1-65</strain>
    </source>
</reference>
<dbReference type="Gene3D" id="2.130.10.10">
    <property type="entry name" value="YVTN repeat-like/Quinoprotein amine dehydrogenase"/>
    <property type="match status" value="4"/>
</dbReference>
<dbReference type="CDD" id="cd17546">
    <property type="entry name" value="REC_hyHK_CKI1_RcsC-like"/>
    <property type="match status" value="1"/>
</dbReference>
<comment type="catalytic activity">
    <reaction evidence="1">
        <text>ATP + protein L-histidine = ADP + protein N-phospho-L-histidine.</text>
        <dbReference type="EC" id="2.7.13.3"/>
    </reaction>
</comment>
<evidence type="ECO:0000256" key="3">
    <source>
        <dbReference type="ARBA" id="ARBA00022553"/>
    </source>
</evidence>
<dbReference type="CDD" id="cd00082">
    <property type="entry name" value="HisKA"/>
    <property type="match status" value="1"/>
</dbReference>
<dbReference type="InterPro" id="IPR011006">
    <property type="entry name" value="CheY-like_superfamily"/>
</dbReference>
<dbReference type="Gene3D" id="3.40.50.2300">
    <property type="match status" value="2"/>
</dbReference>
<dbReference type="PRINTS" id="PR00344">
    <property type="entry name" value="BCTRLSENSOR"/>
</dbReference>
<dbReference type="PANTHER" id="PTHR45339">
    <property type="entry name" value="HYBRID SIGNAL TRANSDUCTION HISTIDINE KINASE J"/>
    <property type="match status" value="1"/>
</dbReference>
<evidence type="ECO:0000313" key="10">
    <source>
        <dbReference type="Proteomes" id="UP000661077"/>
    </source>
</evidence>
<accession>A0ABS1WZH0</accession>
<dbReference type="PROSITE" id="PS50109">
    <property type="entry name" value="HIS_KIN"/>
    <property type="match status" value="1"/>
</dbReference>
<feature type="modified residue" description="4-aspartylphosphate" evidence="5">
    <location>
        <position position="1290"/>
    </location>
</feature>
<sequence>MRAFSCFLAWFAAFAAGFLEVQASEPRPMFFEHLTMREGLSQSTVMTILQDSRGYLWLGTESGLNRYDGSSIHEYRRERANPQALASDYIWKIAEDREGDLWLATVGGGIARWDRDSDRFQQYRHNPADPNTLASDATRTLLIDATGQIWVGTQQHGLDVLDPRTGRVRHFRHHPDDPGSLASDSVFALYLDRAGRLWVGSDGGLGRYDAATGRFVNYGLAGSGAELSDVRVRAIEEDHTGALWIGTLGGGVNRFHPDTGRVVSFRHVPGDASSLPADRVLAILEDDERRLWIATSGGLGLFDRASETFVRYGRDADSAHSLRDDDIMSLYQDRGSVLWVGTRAGGASHWNPHGWAFGHYLSASIRNKAVNAFADDGNGTVWVGTAEGLVEIETSTGRERRYGTSADTFPRLPDDRVMALLYDRDGALWVGTMSGGLARFDPARNALRSFRHSAEDPHSLPADGIMALYEDRGGDVWIGTFGGGVARIERATGELHRYPHSEQGGLSSPRASAIVEDGHGNLWIGTIGGGLNLLERSSGRFHQFRRDDNDRNSVSDDTIYALHVDGSGKLWVGTAGGGLDLMVGSSERPESIRFESQLRDASVNEVVYGIESGPEGTLWLSTNNGLVRFHTRDRSFKVFHAAHGLQEEEFNFNAHYRGRDGKLYFGGNNGFNVFEPQATAARSRPPRVALTAVTILDRTLGFGELPGPERPLQLSHQDKLVTFGFAALDYASPAANRYSYRLEGFDARWVEAKGSPRATYTNLTAGDYVFKVRAANANGVWSTVALEVPVRVAPAPWNTRAAHVGYALLALCVLVYVLRSQHRLRQSRLRHHRALENLIGLRTAQLQERNEQLQVLSRAKSDFVARMSHELRTPMNGVLGMSELLLDTRMDPTQRRFVEGIHRSADSLLAIVDDVLDFSKIEAGRLQLVAAECDLAELMEQTAEMLASRAATKRIELICDCPPEPMPLVLADAVRLRQILVNLGGNAVKFTNRGEVTLRVAPLRSEADALRVRIEVIDTGIGIEPENQSRIFDEFSQADDSTTRRFGGTGLGLAIARQLVELMGGTLNLVSAPGVGSTFFFELSLPLADRQAQRPTLLPQLYGLDVLVLDDNDAARALIVNALSQWGAIPTGVAQASEALEKLRAAPYNCVLIDESTLDGWNAQPLAALLAARPAKPRVILLTSFASVAKQVLEERLVDAQLTKPLRIGQLHEALIGSVGEANRRPAPETQAKQLTRMHGRVLVVEDQPLNREVAEGMLKAIGLQVEGAADGQQALEMLAVNSYDIVLMDCQMPVMDGFTAAAEWRRREAPHSRVPIIALTADATSSVRQACLDAGMDDYLGKPFNRASLHAAIEPWLSRARVSASSHDEAAALHSI</sequence>
<dbReference type="InterPro" id="IPR011123">
    <property type="entry name" value="Y_Y_Y"/>
</dbReference>
<dbReference type="InterPro" id="IPR036890">
    <property type="entry name" value="HATPase_C_sf"/>
</dbReference>
<dbReference type="CDD" id="cd16922">
    <property type="entry name" value="HATPase_EvgS-ArcB-TorS-like"/>
    <property type="match status" value="1"/>
</dbReference>
<dbReference type="CDD" id="cd00146">
    <property type="entry name" value="PKD"/>
    <property type="match status" value="1"/>
</dbReference>
<evidence type="ECO:0000313" key="9">
    <source>
        <dbReference type="EMBL" id="MBM0106332.1"/>
    </source>
</evidence>
<dbReference type="InterPro" id="IPR011110">
    <property type="entry name" value="Reg_prop"/>
</dbReference>
<dbReference type="InterPro" id="IPR013783">
    <property type="entry name" value="Ig-like_fold"/>
</dbReference>
<dbReference type="SUPFAM" id="SSF47384">
    <property type="entry name" value="Homodimeric domain of signal transducing histidine kinase"/>
    <property type="match status" value="1"/>
</dbReference>
<dbReference type="SMART" id="SM00388">
    <property type="entry name" value="HisKA"/>
    <property type="match status" value="1"/>
</dbReference>
<name>A0ABS1WZH0_9GAMM</name>
<keyword evidence="10" id="KW-1185">Reference proteome</keyword>
<dbReference type="SUPFAM" id="SSF63829">
    <property type="entry name" value="Calcium-dependent phosphotriesterase"/>
    <property type="match status" value="3"/>
</dbReference>
<dbReference type="Pfam" id="PF07495">
    <property type="entry name" value="Y_Y_Y"/>
    <property type="match status" value="1"/>
</dbReference>
<evidence type="ECO:0000256" key="2">
    <source>
        <dbReference type="ARBA" id="ARBA00012438"/>
    </source>
</evidence>
<dbReference type="EMBL" id="JAEVLS010000003">
    <property type="protein sequence ID" value="MBM0106332.1"/>
    <property type="molecule type" value="Genomic_DNA"/>
</dbReference>
<dbReference type="EC" id="2.7.13.3" evidence="2"/>
<dbReference type="PROSITE" id="PS50110">
    <property type="entry name" value="RESPONSE_REGULATORY"/>
    <property type="match status" value="2"/>
</dbReference>
<proteinExistence type="predicted"/>
<feature type="domain" description="Response regulatory" evidence="8">
    <location>
        <begin position="1105"/>
        <end position="1219"/>
    </location>
</feature>
<dbReference type="Gene3D" id="1.10.287.130">
    <property type="match status" value="1"/>
</dbReference>
<evidence type="ECO:0000259" key="7">
    <source>
        <dbReference type="PROSITE" id="PS50109"/>
    </source>
</evidence>
<keyword evidence="6" id="KW-0732">Signal</keyword>
<comment type="caution">
    <text evidence="9">The sequence shown here is derived from an EMBL/GenBank/DDBJ whole genome shotgun (WGS) entry which is preliminary data.</text>
</comment>
<dbReference type="SMART" id="SM00448">
    <property type="entry name" value="REC"/>
    <property type="match status" value="2"/>
</dbReference>
<keyword evidence="3 5" id="KW-0597">Phosphoprotein</keyword>
<feature type="domain" description="Response regulatory" evidence="8">
    <location>
        <begin position="1241"/>
        <end position="1358"/>
    </location>
</feature>
<dbReference type="InterPro" id="IPR005467">
    <property type="entry name" value="His_kinase_dom"/>
</dbReference>
<gene>
    <name evidence="9" type="ORF">JM946_16480</name>
</gene>
<dbReference type="InterPro" id="IPR004358">
    <property type="entry name" value="Sig_transdc_His_kin-like_C"/>
</dbReference>
<dbReference type="InterPro" id="IPR001789">
    <property type="entry name" value="Sig_transdc_resp-reg_receiver"/>
</dbReference>
<feature type="chain" id="PRO_5045953974" description="histidine kinase" evidence="6">
    <location>
        <begin position="24"/>
        <end position="1377"/>
    </location>
</feature>
<keyword evidence="4" id="KW-0902">Two-component regulatory system</keyword>
<dbReference type="InterPro" id="IPR036097">
    <property type="entry name" value="HisK_dim/P_sf"/>
</dbReference>
<evidence type="ECO:0000259" key="8">
    <source>
        <dbReference type="PROSITE" id="PS50110"/>
    </source>
</evidence>
<dbReference type="Pfam" id="PF00512">
    <property type="entry name" value="HisKA"/>
    <property type="match status" value="1"/>
</dbReference>
<dbReference type="SUPFAM" id="SSF55874">
    <property type="entry name" value="ATPase domain of HSP90 chaperone/DNA topoisomerase II/histidine kinase"/>
    <property type="match status" value="1"/>
</dbReference>
<evidence type="ECO:0000256" key="4">
    <source>
        <dbReference type="ARBA" id="ARBA00023012"/>
    </source>
</evidence>
<feature type="signal peptide" evidence="6">
    <location>
        <begin position="1"/>
        <end position="23"/>
    </location>
</feature>
<dbReference type="Pfam" id="PF00072">
    <property type="entry name" value="Response_reg"/>
    <property type="match status" value="2"/>
</dbReference>